<dbReference type="AlphaFoldDB" id="A0A6B2H5F0"/>
<gene>
    <name evidence="1" type="ORF">GWO68_08305</name>
</gene>
<name>A0A6B2H5F0_9BACT</name>
<evidence type="ECO:0000313" key="2">
    <source>
        <dbReference type="Proteomes" id="UP000478546"/>
    </source>
</evidence>
<evidence type="ECO:0000313" key="1">
    <source>
        <dbReference type="EMBL" id="NDK55916.1"/>
    </source>
</evidence>
<organism evidence="1 2">
    <name type="scientific">Pontibacter fetidus</name>
    <dbReference type="NCBI Taxonomy" id="2700082"/>
    <lineage>
        <taxon>Bacteria</taxon>
        <taxon>Pseudomonadati</taxon>
        <taxon>Bacteroidota</taxon>
        <taxon>Cytophagia</taxon>
        <taxon>Cytophagales</taxon>
        <taxon>Hymenobacteraceae</taxon>
        <taxon>Pontibacter</taxon>
    </lineage>
</organism>
<sequence>MRPSVRVYFLLLSVFFLAGFNGYADTFKRATSKDPNTFKSGISFVWLSEFDSQGLMFSNRYSHYLGERAALGLNVSLLSASRYDEGKQIYSIKNTFYMGGLEASFDLIQKETISLRLGAGAAARHRSEINSDAEEGTVDGSVAHIKTSDVGFNGFLENDFNFLRSGVAGARIEYFSYSSGTPVFAIGMHVGFKF</sequence>
<dbReference type="EMBL" id="JAAEAA010000009">
    <property type="protein sequence ID" value="NDK55916.1"/>
    <property type="molecule type" value="Genomic_DNA"/>
</dbReference>
<proteinExistence type="predicted"/>
<keyword evidence="2" id="KW-1185">Reference proteome</keyword>
<accession>A0A6B2H5F0</accession>
<dbReference type="Proteomes" id="UP000478546">
    <property type="component" value="Unassembled WGS sequence"/>
</dbReference>
<comment type="caution">
    <text evidence="1">The sequence shown here is derived from an EMBL/GenBank/DDBJ whole genome shotgun (WGS) entry which is preliminary data.</text>
</comment>
<protein>
    <recommendedName>
        <fullName evidence="3">Outer membrane protein beta-barrel domain-containing protein</fullName>
    </recommendedName>
</protein>
<evidence type="ECO:0008006" key="3">
    <source>
        <dbReference type="Google" id="ProtNLM"/>
    </source>
</evidence>
<dbReference type="RefSeq" id="WP_162345981.1">
    <property type="nucleotide sequence ID" value="NZ_JAAEAA010000009.1"/>
</dbReference>
<reference evidence="1 2" key="1">
    <citation type="submission" date="2020-01" db="EMBL/GenBank/DDBJ databases">
        <authorList>
            <person name="Kim M.K."/>
        </authorList>
    </citation>
    <scope>NUCLEOTIDE SEQUENCE [LARGE SCALE GENOMIC DNA]</scope>
    <source>
        <strain evidence="1 2">BT213</strain>
    </source>
</reference>